<feature type="region of interest" description="Disordered" evidence="2">
    <location>
        <begin position="197"/>
        <end position="229"/>
    </location>
</feature>
<dbReference type="OMA" id="QICIIID"/>
<dbReference type="EMBL" id="LYXU01000108">
    <property type="protein sequence ID" value="OBS16275.1"/>
    <property type="molecule type" value="Genomic_DNA"/>
</dbReference>
<proteinExistence type="predicted"/>
<reference evidence="3 5" key="1">
    <citation type="submission" date="2016-06" db="EMBL/GenBank/DDBJ databases">
        <title>Living apart together: crosstalk between the core and supernumerary genomes in a fungal plant pathogen.</title>
        <authorList>
            <person name="Vanheule A."/>
            <person name="Audenaert K."/>
            <person name="Warris S."/>
            <person name="Van De Geest H."/>
            <person name="Schijlen E."/>
            <person name="Hofte M."/>
            <person name="De Saeger S."/>
            <person name="Haesaert G."/>
            <person name="Waalwijk C."/>
            <person name="Van Der Lee T."/>
        </authorList>
    </citation>
    <scope>NUCLEOTIDE SEQUENCE [LARGE SCALE GENOMIC DNA]</scope>
    <source>
        <strain evidence="3 5">2516</strain>
    </source>
</reference>
<feature type="coiled-coil region" evidence="1">
    <location>
        <begin position="244"/>
        <end position="316"/>
    </location>
</feature>
<evidence type="ECO:0000313" key="5">
    <source>
        <dbReference type="Proteomes" id="UP000091967"/>
    </source>
</evidence>
<name>A0A1B8A747_FUSPO</name>
<evidence type="ECO:0000256" key="2">
    <source>
        <dbReference type="SAM" id="MobiDB-lite"/>
    </source>
</evidence>
<gene>
    <name evidence="4" type="ORF">FPOA_12539</name>
    <name evidence="3" type="ORF">FPOA_13067</name>
</gene>
<dbReference type="AlphaFoldDB" id="A0A1B8A747"/>
<evidence type="ECO:0000256" key="1">
    <source>
        <dbReference type="SAM" id="Coils"/>
    </source>
</evidence>
<keyword evidence="1" id="KW-0175">Coiled coil</keyword>
<keyword evidence="5" id="KW-1185">Reference proteome</keyword>
<protein>
    <submittedName>
        <fullName evidence="3">Uncharacterized protein</fullName>
    </submittedName>
</protein>
<organism evidence="3 5">
    <name type="scientific">Fusarium poae</name>
    <dbReference type="NCBI Taxonomy" id="36050"/>
    <lineage>
        <taxon>Eukaryota</taxon>
        <taxon>Fungi</taxon>
        <taxon>Dikarya</taxon>
        <taxon>Ascomycota</taxon>
        <taxon>Pezizomycotina</taxon>
        <taxon>Sordariomycetes</taxon>
        <taxon>Hypocreomycetidae</taxon>
        <taxon>Hypocreales</taxon>
        <taxon>Nectriaceae</taxon>
        <taxon>Fusarium</taxon>
    </lineage>
</organism>
<sequence length="345" mass="38621">MPSSPNEDIGQCIPAAIEWKYDKQQHHITEPDPRGHNITFDIRFCAQTSCALFRLFLPIYHKGFDHLSQICILIDPSSLESLTCTFNPTIPDAVRRKLNRKTVRLGFRLQPEKNFVIIAPMSANEPLAPTRAQSGKVLDAIRMLSGSTSCGVYFEASKVPLSALQAVSEAVNHGLLKPLAYDLASMFSGAGGKTIQFSAQQNDAPPPSYNEDESQLTVSNPKKRLRPNSQAASTDLLASILAELEELRIAHSLIQSENAQLKERVKAVESDVEQLQGDNHFYHDASMKVESIDDRVLELDENLEELSHRVEAIEEYNQDVCNKAKLKDEIKDEVIDEIATRLWMH</sequence>
<accession>A0A1B8A747</accession>
<dbReference type="Proteomes" id="UP000091967">
    <property type="component" value="Unassembled WGS sequence"/>
</dbReference>
<evidence type="ECO:0000313" key="4">
    <source>
        <dbReference type="EMBL" id="OBS16900.1"/>
    </source>
</evidence>
<dbReference type="EMBL" id="LYXU01000056">
    <property type="protein sequence ID" value="OBS16900.1"/>
    <property type="molecule type" value="Genomic_DNA"/>
</dbReference>
<dbReference type="STRING" id="36050.A0A1B8A747"/>
<comment type="caution">
    <text evidence="3">The sequence shown here is derived from an EMBL/GenBank/DDBJ whole genome shotgun (WGS) entry which is preliminary data.</text>
</comment>
<evidence type="ECO:0000313" key="3">
    <source>
        <dbReference type="EMBL" id="OBS16275.1"/>
    </source>
</evidence>